<dbReference type="EMBL" id="JACEIK010001453">
    <property type="protein sequence ID" value="MCD7469543.1"/>
    <property type="molecule type" value="Genomic_DNA"/>
</dbReference>
<comment type="caution">
    <text evidence="1">The sequence shown here is derived from an EMBL/GenBank/DDBJ whole genome shotgun (WGS) entry which is preliminary data.</text>
</comment>
<evidence type="ECO:0000313" key="1">
    <source>
        <dbReference type="EMBL" id="MCD7469543.1"/>
    </source>
</evidence>
<protein>
    <submittedName>
        <fullName evidence="1">Uncharacterized protein</fullName>
    </submittedName>
</protein>
<reference evidence="1 2" key="1">
    <citation type="journal article" date="2021" name="BMC Genomics">
        <title>Datura genome reveals duplications of psychoactive alkaloid biosynthetic genes and high mutation rate following tissue culture.</title>
        <authorList>
            <person name="Rajewski A."/>
            <person name="Carter-House D."/>
            <person name="Stajich J."/>
            <person name="Litt A."/>
        </authorList>
    </citation>
    <scope>NUCLEOTIDE SEQUENCE [LARGE SCALE GENOMIC DNA]</scope>
    <source>
        <strain evidence="1">AR-01</strain>
    </source>
</reference>
<keyword evidence="2" id="KW-1185">Reference proteome</keyword>
<proteinExistence type="predicted"/>
<sequence>MVRMGGGVVGTKSAVVLVFRLEKMEGFGFGGAPSGKVHMVVLTGSYGGYEVADAPPLAGARPPIALTEVQDQQAMKRLIGQCNKCGMKAWQGTLFTSVV</sequence>
<name>A0ABS8TEI4_DATST</name>
<accession>A0ABS8TEI4</accession>
<gene>
    <name evidence="1" type="ORF">HAX54_008650</name>
</gene>
<organism evidence="1 2">
    <name type="scientific">Datura stramonium</name>
    <name type="common">Jimsonweed</name>
    <name type="synonym">Common thornapple</name>
    <dbReference type="NCBI Taxonomy" id="4076"/>
    <lineage>
        <taxon>Eukaryota</taxon>
        <taxon>Viridiplantae</taxon>
        <taxon>Streptophyta</taxon>
        <taxon>Embryophyta</taxon>
        <taxon>Tracheophyta</taxon>
        <taxon>Spermatophyta</taxon>
        <taxon>Magnoliopsida</taxon>
        <taxon>eudicotyledons</taxon>
        <taxon>Gunneridae</taxon>
        <taxon>Pentapetalae</taxon>
        <taxon>asterids</taxon>
        <taxon>lamiids</taxon>
        <taxon>Solanales</taxon>
        <taxon>Solanaceae</taxon>
        <taxon>Solanoideae</taxon>
        <taxon>Datureae</taxon>
        <taxon>Datura</taxon>
    </lineage>
</organism>
<evidence type="ECO:0000313" key="2">
    <source>
        <dbReference type="Proteomes" id="UP000823775"/>
    </source>
</evidence>
<dbReference type="Proteomes" id="UP000823775">
    <property type="component" value="Unassembled WGS sequence"/>
</dbReference>